<evidence type="ECO:0000313" key="3">
    <source>
        <dbReference type="Proteomes" id="UP000234289"/>
    </source>
</evidence>
<name>A0A2H1I1I2_BREAU</name>
<dbReference type="EMBL" id="FXZG01000002">
    <property type="protein sequence ID" value="SMX69018.1"/>
    <property type="molecule type" value="Genomic_DNA"/>
</dbReference>
<feature type="domain" description="N-acetyltransferase" evidence="1">
    <location>
        <begin position="7"/>
        <end position="187"/>
    </location>
</feature>
<dbReference type="CDD" id="cd04301">
    <property type="entry name" value="NAT_SF"/>
    <property type="match status" value="1"/>
</dbReference>
<dbReference type="InterPro" id="IPR000182">
    <property type="entry name" value="GNAT_dom"/>
</dbReference>
<feature type="domain" description="N-acetyltransferase" evidence="1">
    <location>
        <begin position="202"/>
        <end position="354"/>
    </location>
</feature>
<gene>
    <name evidence="2" type="ORF">BAUR920_00596</name>
</gene>
<dbReference type="Gene3D" id="3.40.630.30">
    <property type="match status" value="1"/>
</dbReference>
<dbReference type="GO" id="GO:0016747">
    <property type="term" value="F:acyltransferase activity, transferring groups other than amino-acyl groups"/>
    <property type="evidence" value="ECO:0007669"/>
    <property type="project" value="InterPro"/>
</dbReference>
<dbReference type="Pfam" id="PF00583">
    <property type="entry name" value="Acetyltransf_1"/>
    <property type="match status" value="1"/>
</dbReference>
<evidence type="ECO:0000259" key="1">
    <source>
        <dbReference type="PROSITE" id="PS51186"/>
    </source>
</evidence>
<dbReference type="InterPro" id="IPR016181">
    <property type="entry name" value="Acyl_CoA_acyltransferase"/>
</dbReference>
<accession>A0A2H1I1I2</accession>
<reference evidence="3" key="1">
    <citation type="submission" date="2017-03" db="EMBL/GenBank/DDBJ databases">
        <authorList>
            <person name="Monnet C."/>
        </authorList>
    </citation>
    <scope>NUCLEOTIDE SEQUENCE [LARGE SCALE GENOMIC DNA]</scope>
    <source>
        <strain evidence="3">CNRZ 920</strain>
    </source>
</reference>
<dbReference type="AlphaFoldDB" id="A0A2H1I1I2"/>
<keyword evidence="2" id="KW-0808">Transferase</keyword>
<dbReference type="RefSeq" id="WP_101638785.1">
    <property type="nucleotide sequence ID" value="NZ_FXZG01000002.1"/>
</dbReference>
<proteinExistence type="predicted"/>
<protein>
    <submittedName>
        <fullName evidence="2">Acetyltransferase (GNAT) family protein</fullName>
    </submittedName>
</protein>
<dbReference type="SUPFAM" id="SSF55729">
    <property type="entry name" value="Acyl-CoA N-acyltransferases (Nat)"/>
    <property type="match status" value="2"/>
</dbReference>
<sequence>MAPAPAISIRLNDPADDDAFHAWHEVFAAASSHDRGPDAPVWPEAELSAELRTQRTSSMTELYLVRSATEADSAIGAIALTMPLSDNRHRVDAGLYVDPGFRRRGVGSAMLEFVRSRTKELDRRVISSEVFRPFRTSEADSRSEDVETTAPGIAFAEHHGFTFAIGDLRSECPLPVDSALVRTIAREARPFHEGFEFHSWSGDVPEEFVEQWALMEGLIETEAPTGVRDVEPEATSAADIREQEAIFAMQGRTSFAAIALDSSGDIAAYTQLVHSSVEAMVYQWGTLVRDQYRGHRLGAAVKAAAAHEFSQSGLEARAIITYNAEENEHMLAINQRLGFRPVERIEEVELNLDA</sequence>
<evidence type="ECO:0000313" key="2">
    <source>
        <dbReference type="EMBL" id="SMX69018.1"/>
    </source>
</evidence>
<dbReference type="Proteomes" id="UP000234289">
    <property type="component" value="Unassembled WGS sequence"/>
</dbReference>
<dbReference type="PROSITE" id="PS51186">
    <property type="entry name" value="GNAT"/>
    <property type="match status" value="2"/>
</dbReference>
<organism evidence="2 3">
    <name type="scientific">Brevibacterium aurantiacum</name>
    <dbReference type="NCBI Taxonomy" id="273384"/>
    <lineage>
        <taxon>Bacteria</taxon>
        <taxon>Bacillati</taxon>
        <taxon>Actinomycetota</taxon>
        <taxon>Actinomycetes</taxon>
        <taxon>Micrococcales</taxon>
        <taxon>Brevibacteriaceae</taxon>
        <taxon>Brevibacterium</taxon>
    </lineage>
</organism>